<evidence type="ECO:0000259" key="4">
    <source>
        <dbReference type="SMART" id="SM00479"/>
    </source>
</evidence>
<dbReference type="InterPro" id="IPR013520">
    <property type="entry name" value="Ribonucl_H"/>
</dbReference>
<evidence type="ECO:0000256" key="3">
    <source>
        <dbReference type="ARBA" id="ARBA00022839"/>
    </source>
</evidence>
<name>A0ABP7GAV0_9ACTN</name>
<evidence type="ECO:0000256" key="1">
    <source>
        <dbReference type="ARBA" id="ARBA00022722"/>
    </source>
</evidence>
<dbReference type="Gene3D" id="3.30.420.10">
    <property type="entry name" value="Ribonuclease H-like superfamily/Ribonuclease H"/>
    <property type="match status" value="1"/>
</dbReference>
<accession>A0ABP7GAV0</accession>
<keyword evidence="3 5" id="KW-0269">Exonuclease</keyword>
<keyword evidence="1" id="KW-0540">Nuclease</keyword>
<dbReference type="GO" id="GO:0004527">
    <property type="term" value="F:exonuclease activity"/>
    <property type="evidence" value="ECO:0007669"/>
    <property type="project" value="UniProtKB-KW"/>
</dbReference>
<organism evidence="5 6">
    <name type="scientific">Salinactinospora qingdaonensis</name>
    <dbReference type="NCBI Taxonomy" id="702744"/>
    <lineage>
        <taxon>Bacteria</taxon>
        <taxon>Bacillati</taxon>
        <taxon>Actinomycetota</taxon>
        <taxon>Actinomycetes</taxon>
        <taxon>Streptosporangiales</taxon>
        <taxon>Nocardiopsidaceae</taxon>
        <taxon>Salinactinospora</taxon>
    </lineage>
</organism>
<dbReference type="EMBL" id="BAABDD010000022">
    <property type="protein sequence ID" value="GAA3756193.1"/>
    <property type="molecule type" value="Genomic_DNA"/>
</dbReference>
<dbReference type="SUPFAM" id="SSF53098">
    <property type="entry name" value="Ribonuclease H-like"/>
    <property type="match status" value="1"/>
</dbReference>
<dbReference type="RefSeq" id="WP_344974174.1">
    <property type="nucleotide sequence ID" value="NZ_BAABDD010000022.1"/>
</dbReference>
<dbReference type="SMART" id="SM00479">
    <property type="entry name" value="EXOIII"/>
    <property type="match status" value="1"/>
</dbReference>
<keyword evidence="2" id="KW-0378">Hydrolase</keyword>
<dbReference type="PANTHER" id="PTHR30231:SF4">
    <property type="entry name" value="PROTEIN NEN2"/>
    <property type="match status" value="1"/>
</dbReference>
<dbReference type="InterPro" id="IPR036397">
    <property type="entry name" value="RNaseH_sf"/>
</dbReference>
<dbReference type="InterPro" id="IPR012337">
    <property type="entry name" value="RNaseH-like_sf"/>
</dbReference>
<sequence>MRNRYAGFCTTCGMKVAAAAGAAVKDSNRWRVYCADHAPAHPAPPTRGDHPGWHTAELAGYDCETSSNDPREAFLVSAAIVDDTGEPLTWLVDPGEREIPQEAVAIHGISTERARAEGSPAEQALTEIADVLSAHLSAGKGLAIFNAPFDLGVLDNELWRRGLPSLSERIGGPVAPIIDPLVLDRGIDRYRRGPRNLAAMCSHYGVDLSDAHTALADAAACLALSQEIGARYPDLAVLSLPELHQRQIDWANEYARDRQAWLDKRRPGHGTVIDGTWPLVAAAPPGELL</sequence>
<dbReference type="Pfam" id="PF00929">
    <property type="entry name" value="RNase_T"/>
    <property type="match status" value="1"/>
</dbReference>
<keyword evidence="6" id="KW-1185">Reference proteome</keyword>
<feature type="domain" description="Exonuclease" evidence="4">
    <location>
        <begin position="57"/>
        <end position="234"/>
    </location>
</feature>
<dbReference type="Proteomes" id="UP001500908">
    <property type="component" value="Unassembled WGS sequence"/>
</dbReference>
<dbReference type="NCBIfam" id="NF005927">
    <property type="entry name" value="PRK07942.1"/>
    <property type="match status" value="1"/>
</dbReference>
<evidence type="ECO:0000313" key="5">
    <source>
        <dbReference type="EMBL" id="GAA3756193.1"/>
    </source>
</evidence>
<comment type="caution">
    <text evidence="5">The sequence shown here is derived from an EMBL/GenBank/DDBJ whole genome shotgun (WGS) entry which is preliminary data.</text>
</comment>
<gene>
    <name evidence="5" type="ORF">GCM10022402_38330</name>
</gene>
<evidence type="ECO:0000256" key="2">
    <source>
        <dbReference type="ARBA" id="ARBA00022801"/>
    </source>
</evidence>
<reference evidence="6" key="1">
    <citation type="journal article" date="2019" name="Int. J. Syst. Evol. Microbiol.">
        <title>The Global Catalogue of Microorganisms (GCM) 10K type strain sequencing project: providing services to taxonomists for standard genome sequencing and annotation.</title>
        <authorList>
            <consortium name="The Broad Institute Genomics Platform"/>
            <consortium name="The Broad Institute Genome Sequencing Center for Infectious Disease"/>
            <person name="Wu L."/>
            <person name="Ma J."/>
        </authorList>
    </citation>
    <scope>NUCLEOTIDE SEQUENCE [LARGE SCALE GENOMIC DNA]</scope>
    <source>
        <strain evidence="6">JCM 17137</strain>
    </source>
</reference>
<dbReference type="PANTHER" id="PTHR30231">
    <property type="entry name" value="DNA POLYMERASE III SUBUNIT EPSILON"/>
    <property type="match status" value="1"/>
</dbReference>
<evidence type="ECO:0000313" key="6">
    <source>
        <dbReference type="Proteomes" id="UP001500908"/>
    </source>
</evidence>
<dbReference type="CDD" id="cd06127">
    <property type="entry name" value="DEDDh"/>
    <property type="match status" value="1"/>
</dbReference>
<proteinExistence type="predicted"/>
<protein>
    <submittedName>
        <fullName evidence="5">3'-5' exonuclease</fullName>
    </submittedName>
</protein>